<evidence type="ECO:0000256" key="3">
    <source>
        <dbReference type="ARBA" id="ARBA00022578"/>
    </source>
</evidence>
<dbReference type="Pfam" id="PF00872">
    <property type="entry name" value="Transposase_mut"/>
    <property type="match status" value="1"/>
</dbReference>
<gene>
    <name evidence="8" type="ORF">Alo02nite_91970</name>
</gene>
<dbReference type="PANTHER" id="PTHR33217">
    <property type="entry name" value="TRANSPOSASE FOR INSERTION SEQUENCE ELEMENT IS1081"/>
    <property type="match status" value="1"/>
</dbReference>
<dbReference type="EMBL" id="BOMP01000198">
    <property type="protein sequence ID" value="GIE46299.1"/>
    <property type="molecule type" value="Genomic_DNA"/>
</dbReference>
<evidence type="ECO:0000256" key="7">
    <source>
        <dbReference type="SAM" id="MobiDB-lite"/>
    </source>
</evidence>
<comment type="similarity">
    <text evidence="2 6">Belongs to the transposase mutator family.</text>
</comment>
<evidence type="ECO:0000256" key="5">
    <source>
        <dbReference type="ARBA" id="ARBA00023172"/>
    </source>
</evidence>
<evidence type="ECO:0000256" key="2">
    <source>
        <dbReference type="ARBA" id="ARBA00010961"/>
    </source>
</evidence>
<dbReference type="Proteomes" id="UP000631312">
    <property type="component" value="Unassembled WGS sequence"/>
</dbReference>
<dbReference type="InterPro" id="IPR001207">
    <property type="entry name" value="Transposase_mutator"/>
</dbReference>
<keyword evidence="5 6" id="KW-0233">DNA recombination</keyword>
<evidence type="ECO:0000313" key="9">
    <source>
        <dbReference type="Proteomes" id="UP000631312"/>
    </source>
</evidence>
<organism evidence="8 9">
    <name type="scientific">Actinoplanes lobatus</name>
    <dbReference type="NCBI Taxonomy" id="113568"/>
    <lineage>
        <taxon>Bacteria</taxon>
        <taxon>Bacillati</taxon>
        <taxon>Actinomycetota</taxon>
        <taxon>Actinomycetes</taxon>
        <taxon>Micromonosporales</taxon>
        <taxon>Micromonosporaceae</taxon>
        <taxon>Actinoplanes</taxon>
    </lineage>
</organism>
<accession>A0ABQ4AZ95</accession>
<comment type="caution">
    <text evidence="8">The sequence shown here is derived from an EMBL/GenBank/DDBJ whole genome shotgun (WGS) entry which is preliminary data.</text>
</comment>
<reference evidence="8 9" key="1">
    <citation type="submission" date="2021-01" db="EMBL/GenBank/DDBJ databases">
        <title>Whole genome shotgun sequence of Actinoplanes lobatus NBRC 12513.</title>
        <authorList>
            <person name="Komaki H."/>
            <person name="Tamura T."/>
        </authorList>
    </citation>
    <scope>NUCLEOTIDE SEQUENCE [LARGE SCALE GENOMIC DNA]</scope>
    <source>
        <strain evidence="8 9">NBRC 12513</strain>
    </source>
</reference>
<evidence type="ECO:0000256" key="6">
    <source>
        <dbReference type="RuleBase" id="RU365089"/>
    </source>
</evidence>
<proteinExistence type="inferred from homology"/>
<keyword evidence="9" id="KW-1185">Reference proteome</keyword>
<evidence type="ECO:0000313" key="8">
    <source>
        <dbReference type="EMBL" id="GIE46299.1"/>
    </source>
</evidence>
<feature type="compositionally biased region" description="Basic and acidic residues" evidence="7">
    <location>
        <begin position="33"/>
        <end position="43"/>
    </location>
</feature>
<comment type="function">
    <text evidence="1 6">Required for the transposition of the insertion element.</text>
</comment>
<dbReference type="PANTHER" id="PTHR33217:SF8">
    <property type="entry name" value="MUTATOR FAMILY TRANSPOSASE"/>
    <property type="match status" value="1"/>
</dbReference>
<keyword evidence="4 6" id="KW-0238">DNA-binding</keyword>
<sequence>MEPGCERREGLSRTGLLKLFTKNVLEAALNEETTEHLGRERNRAGRRRTCGTAPGQNRGVGCEGQVANRPVYAAVGVTLEGRKDVLGLWAGTGGEGAKFWMSVLVDLKNRGVRDAFFGRRERLAVGGRAWRQSGSGLPAVARRSWPGSGRFDGWAGRYVVSSEATFRAR</sequence>
<keyword evidence="3 6" id="KW-0815">Transposition</keyword>
<evidence type="ECO:0000256" key="4">
    <source>
        <dbReference type="ARBA" id="ARBA00023125"/>
    </source>
</evidence>
<evidence type="ECO:0000256" key="1">
    <source>
        <dbReference type="ARBA" id="ARBA00002190"/>
    </source>
</evidence>
<feature type="region of interest" description="Disordered" evidence="7">
    <location>
        <begin position="33"/>
        <end position="57"/>
    </location>
</feature>
<keyword evidence="6" id="KW-0814">Transposable element</keyword>
<protein>
    <recommendedName>
        <fullName evidence="6">Mutator family transposase</fullName>
    </recommendedName>
</protein>
<name>A0ABQ4AZ95_9ACTN</name>